<evidence type="ECO:0000256" key="2">
    <source>
        <dbReference type="SAM" id="MobiDB-lite"/>
    </source>
</evidence>
<feature type="region of interest" description="Disordered" evidence="2">
    <location>
        <begin position="20"/>
        <end position="63"/>
    </location>
</feature>
<reference evidence="4 5" key="1">
    <citation type="submission" date="2020-01" db="EMBL/GenBank/DDBJ databases">
        <title>Genomes of bacteria type strains.</title>
        <authorList>
            <person name="Chen J."/>
            <person name="Zhu S."/>
            <person name="Yang J."/>
        </authorList>
    </citation>
    <scope>NUCLEOTIDE SEQUENCE [LARGE SCALE GENOMIC DNA]</scope>
    <source>
        <strain evidence="4 5">LMG 24078</strain>
    </source>
</reference>
<organism evidence="4 5">
    <name type="scientific">Alteromonas genovensis</name>
    <dbReference type="NCBI Taxonomy" id="471225"/>
    <lineage>
        <taxon>Bacteria</taxon>
        <taxon>Pseudomonadati</taxon>
        <taxon>Pseudomonadota</taxon>
        <taxon>Gammaproteobacteria</taxon>
        <taxon>Alteromonadales</taxon>
        <taxon>Alteromonadaceae</taxon>
        <taxon>Alteromonas/Salinimonas group</taxon>
        <taxon>Alteromonas</taxon>
    </lineage>
</organism>
<dbReference type="GO" id="GO:0016787">
    <property type="term" value="F:hydrolase activity"/>
    <property type="evidence" value="ECO:0007669"/>
    <property type="project" value="UniProtKB-KW"/>
</dbReference>
<dbReference type="AlphaFoldDB" id="A0A6N9TK76"/>
<dbReference type="Gene3D" id="3.40.50.1820">
    <property type="entry name" value="alpha/beta hydrolase"/>
    <property type="match status" value="1"/>
</dbReference>
<comment type="caution">
    <text evidence="4">The sequence shown here is derived from an EMBL/GenBank/DDBJ whole genome shotgun (WGS) entry which is preliminary data.</text>
</comment>
<proteinExistence type="predicted"/>
<evidence type="ECO:0000313" key="4">
    <source>
        <dbReference type="EMBL" id="NDW16515.1"/>
    </source>
</evidence>
<dbReference type="EMBL" id="JAAAWO010000010">
    <property type="protein sequence ID" value="NDW16515.1"/>
    <property type="molecule type" value="Genomic_DNA"/>
</dbReference>
<dbReference type="RefSeq" id="WP_163107127.1">
    <property type="nucleotide sequence ID" value="NZ_JAAAWO010000010.1"/>
</dbReference>
<evidence type="ECO:0000259" key="3">
    <source>
        <dbReference type="Pfam" id="PF00561"/>
    </source>
</evidence>
<keyword evidence="5" id="KW-1185">Reference proteome</keyword>
<dbReference type="InterPro" id="IPR000073">
    <property type="entry name" value="AB_hydrolase_1"/>
</dbReference>
<protein>
    <submittedName>
        <fullName evidence="4">Alpha/beta fold hydrolase</fullName>
    </submittedName>
</protein>
<dbReference type="SUPFAM" id="SSF53474">
    <property type="entry name" value="alpha/beta-Hydrolases"/>
    <property type="match status" value="1"/>
</dbReference>
<dbReference type="InterPro" id="IPR029058">
    <property type="entry name" value="AB_hydrolase_fold"/>
</dbReference>
<feature type="compositionally biased region" description="Basic and acidic residues" evidence="2">
    <location>
        <begin position="49"/>
        <end position="63"/>
    </location>
</feature>
<dbReference type="Proteomes" id="UP000471381">
    <property type="component" value="Unassembled WGS sequence"/>
</dbReference>
<accession>A0A6N9TK76</accession>
<name>A0A6N9TK76_9ALTE</name>
<keyword evidence="1 4" id="KW-0378">Hydrolase</keyword>
<evidence type="ECO:0000256" key="1">
    <source>
        <dbReference type="ARBA" id="ARBA00022801"/>
    </source>
</evidence>
<dbReference type="InterPro" id="IPR000639">
    <property type="entry name" value="Epox_hydrolase-like"/>
</dbReference>
<feature type="domain" description="AB hydrolase-1" evidence="3">
    <location>
        <begin position="75"/>
        <end position="324"/>
    </location>
</feature>
<sequence length="339" mass="38248">MLQSQYVTIDGKRIHYLSREPSAGLGKKPSATRSKEPSAGLGKEPLAGLEKEPSAELGKEPSAKLGKELTSDNTLFVLFHGFPENAHAWEAFIRTLPLHYDIVAPDLPGYHLSDPLSEERQYEVPALINRMATFIKKVKKGRKVILVAHDWGGAIAWPLTAFHPDLIHKLVILNAAHPSTFTQSLIVSKQQRVKSQYISSLRDKNAVSSLISTDFKLLKDMLGEGFFEQQWDYASTLLNDWGQEARLSAMLNYYRCMPQDIPPVDASDEVLQTIHVPNIYIGVPTLVLWGRNDLAFDNAVLRGIEKYVPHCEVIYHETATHWIHREFPNWASDRVLAFI</sequence>
<evidence type="ECO:0000313" key="5">
    <source>
        <dbReference type="Proteomes" id="UP000471381"/>
    </source>
</evidence>
<dbReference type="PANTHER" id="PTHR43329">
    <property type="entry name" value="EPOXIDE HYDROLASE"/>
    <property type="match status" value="1"/>
</dbReference>
<dbReference type="PRINTS" id="PR00412">
    <property type="entry name" value="EPOXHYDRLASE"/>
</dbReference>
<dbReference type="PRINTS" id="PR00111">
    <property type="entry name" value="ABHYDROLASE"/>
</dbReference>
<gene>
    <name evidence="4" type="ORF">GTQ48_13435</name>
</gene>
<dbReference type="Pfam" id="PF00561">
    <property type="entry name" value="Abhydrolase_1"/>
    <property type="match status" value="1"/>
</dbReference>